<organism evidence="2 3">
    <name type="scientific">Pleurodeles waltl</name>
    <name type="common">Iberian ribbed newt</name>
    <dbReference type="NCBI Taxonomy" id="8319"/>
    <lineage>
        <taxon>Eukaryota</taxon>
        <taxon>Metazoa</taxon>
        <taxon>Chordata</taxon>
        <taxon>Craniata</taxon>
        <taxon>Vertebrata</taxon>
        <taxon>Euteleostomi</taxon>
        <taxon>Amphibia</taxon>
        <taxon>Batrachia</taxon>
        <taxon>Caudata</taxon>
        <taxon>Salamandroidea</taxon>
        <taxon>Salamandridae</taxon>
        <taxon>Pleurodelinae</taxon>
        <taxon>Pleurodeles</taxon>
    </lineage>
</organism>
<proteinExistence type="predicted"/>
<dbReference type="Proteomes" id="UP001066276">
    <property type="component" value="Chromosome 2_1"/>
</dbReference>
<feature type="compositionally biased region" description="Polar residues" evidence="1">
    <location>
        <begin position="17"/>
        <end position="27"/>
    </location>
</feature>
<gene>
    <name evidence="2" type="ORF">NDU88_007648</name>
</gene>
<dbReference type="EMBL" id="JANPWB010000003">
    <property type="protein sequence ID" value="KAJ1203867.1"/>
    <property type="molecule type" value="Genomic_DNA"/>
</dbReference>
<sequence length="299" mass="32891">MGLCYSLRPRLFGDPGSISTATASDSEQPPPELSCRGGGDRGLPVQNGGGGGPEGRDKPSPQQLLYKSGPKDKQQLKSWEKLRLEEKEAEKEAKKVSKSIDRVLKEQKREYKQTHRLLLLGRYPAPLAPALSGQPRPTGPGAVLCAAPRPARPPCVHAEAFKRYLCNRGWGFEPACEYGAVTDVMPHIQISSNGTSPSSKPGFVERGKMRTLEHSVPNDSLSAFEMSRASFPFATPGEERSRRAPGEPQLIDMKCAGAPWRRLIAPEVRLHREQHLCRLPRRPGEQTGLKSSPLHRLPD</sequence>
<comment type="caution">
    <text evidence="2">The sequence shown here is derived from an EMBL/GenBank/DDBJ whole genome shotgun (WGS) entry which is preliminary data.</text>
</comment>
<feature type="compositionally biased region" description="Gly residues" evidence="1">
    <location>
        <begin position="36"/>
        <end position="53"/>
    </location>
</feature>
<evidence type="ECO:0000313" key="2">
    <source>
        <dbReference type="EMBL" id="KAJ1203867.1"/>
    </source>
</evidence>
<name>A0AAV7VUF0_PLEWA</name>
<accession>A0AAV7VUF0</accession>
<feature type="region of interest" description="Disordered" evidence="1">
    <location>
        <begin position="1"/>
        <end position="77"/>
    </location>
</feature>
<feature type="region of interest" description="Disordered" evidence="1">
    <location>
        <begin position="279"/>
        <end position="299"/>
    </location>
</feature>
<keyword evidence="3" id="KW-1185">Reference proteome</keyword>
<dbReference type="AlphaFoldDB" id="A0AAV7VUF0"/>
<reference evidence="2" key="1">
    <citation type="journal article" date="2022" name="bioRxiv">
        <title>Sequencing and chromosome-scale assembly of the giantPleurodeles waltlgenome.</title>
        <authorList>
            <person name="Brown T."/>
            <person name="Elewa A."/>
            <person name="Iarovenko S."/>
            <person name="Subramanian E."/>
            <person name="Araus A.J."/>
            <person name="Petzold A."/>
            <person name="Susuki M."/>
            <person name="Suzuki K.-i.T."/>
            <person name="Hayashi T."/>
            <person name="Toyoda A."/>
            <person name="Oliveira C."/>
            <person name="Osipova E."/>
            <person name="Leigh N.D."/>
            <person name="Simon A."/>
            <person name="Yun M.H."/>
        </authorList>
    </citation>
    <scope>NUCLEOTIDE SEQUENCE</scope>
    <source>
        <strain evidence="2">20211129_DDA</strain>
        <tissue evidence="2">Liver</tissue>
    </source>
</reference>
<evidence type="ECO:0000313" key="3">
    <source>
        <dbReference type="Proteomes" id="UP001066276"/>
    </source>
</evidence>
<protein>
    <submittedName>
        <fullName evidence="2">Uncharacterized protein</fullName>
    </submittedName>
</protein>
<evidence type="ECO:0000256" key="1">
    <source>
        <dbReference type="SAM" id="MobiDB-lite"/>
    </source>
</evidence>